<dbReference type="EMBL" id="LYVJ01000001">
    <property type="protein sequence ID" value="OBU70460.1"/>
    <property type="molecule type" value="Genomic_DNA"/>
</dbReference>
<dbReference type="InterPro" id="IPR023346">
    <property type="entry name" value="Lysozyme-like_dom_sf"/>
</dbReference>
<accession>A0A1A6Y699</accession>
<dbReference type="RefSeq" id="WP_065197458.1">
    <property type="nucleotide sequence ID" value="NZ_LYVJ01000001.1"/>
</dbReference>
<sequence>MATIIPRTSGPQVQAQLGPQVRNNVQVDLSPAIRAAGQVGQAAAQLFQQQKDRADLTAVMQARRELSAWEGETFNPANPDGIAKYQGKNALQANEALLGDLDQRVSAIRANLSGDQQQKFDQVAFSFRDSVQGRLNNYADREYSAYEATERKATIDNIGQDAVSAGMSGDFGLADVRLQEAVGIASAAYQTQGMGAEAIKASERGIVSSVRKQTAAALATRDPFAAEDYYHRYADQMTPEDRAQVERTLYPVVKDRAAYELANSLADGRGAIEPLPAPTARGKPSPAIAKAIDDAVAAEGLDAAGRADLYALAEQESGFRADAVNPEVLDDGDQATGLFQYRATSAGGIDRKDAAASARRAAREYKERLAKGGRAFAIAAHFAGEDGADAVVNRGRSAQNPKTALYVRQVMGRSARWATEGLQVPGAAASSPSAGAPAPSTLADAIAAIPRTLPPDQRAATEGYLRDIFAQRQDRIEQAKKQAAMSIYDKVTAAGASVPLSQVLAPAELALVGQDSSLSESINRYRKLIAEGGVIQDDPATLDNLQRMQALSPAEFAKVPLGQYADRLSGKTLKALADDQTKANDPSKRADWMTDNERLERGFQMLGFGKDTDVSGNGSQAKNAPRDALRGEFRIAYQNAQTAFVQSTGKKPTPEQADVLLQATAKQFAQNLQAGRLSAIQEEGGKFKNNPKVKTGLYSSAAQFDLQISQADRDAVRGAYIDKYGRPPTDAWVTQYFARKSQGAKK</sequence>
<reference evidence="1 2" key="1">
    <citation type="submission" date="2016-05" db="EMBL/GenBank/DDBJ databases">
        <title>Draft Genome Sequences of Stenotrophomonas maltophilia Strains Sm32COP, Sm41DVV, Sm46PAILV, SmF3, SmF22, SmSOFb1 and SmCVFa1, Isolated from Different Manures, in France.</title>
        <authorList>
            <person name="Nazaret S."/>
            <person name="Bodilis J."/>
        </authorList>
    </citation>
    <scope>NUCLEOTIDE SEQUENCE [LARGE SCALE GENOMIC DNA]</scope>
    <source>
        <strain evidence="1 2">Sm46PAILV</strain>
    </source>
</reference>
<gene>
    <name evidence="1" type="ORF">A9K58_00470</name>
</gene>
<dbReference type="SUPFAM" id="SSF53955">
    <property type="entry name" value="Lysozyme-like"/>
    <property type="match status" value="1"/>
</dbReference>
<evidence type="ECO:0008006" key="3">
    <source>
        <dbReference type="Google" id="ProtNLM"/>
    </source>
</evidence>
<dbReference type="Proteomes" id="UP000092256">
    <property type="component" value="Unassembled WGS sequence"/>
</dbReference>
<dbReference type="AlphaFoldDB" id="A0A1A6Y699"/>
<organism evidence="1 2">
    <name type="scientific">Stenotrophomonas maltophilia</name>
    <name type="common">Pseudomonas maltophilia</name>
    <name type="synonym">Xanthomonas maltophilia</name>
    <dbReference type="NCBI Taxonomy" id="40324"/>
    <lineage>
        <taxon>Bacteria</taxon>
        <taxon>Pseudomonadati</taxon>
        <taxon>Pseudomonadota</taxon>
        <taxon>Gammaproteobacteria</taxon>
        <taxon>Lysobacterales</taxon>
        <taxon>Lysobacteraceae</taxon>
        <taxon>Stenotrophomonas</taxon>
        <taxon>Stenotrophomonas maltophilia group</taxon>
    </lineage>
</organism>
<name>A0A1A6Y699_STEMA</name>
<dbReference type="OrthoDB" id="6057976at2"/>
<protein>
    <recommendedName>
        <fullName evidence="3">Transglycosylase SLT domain-containing protein</fullName>
    </recommendedName>
</protein>
<proteinExistence type="predicted"/>
<evidence type="ECO:0000313" key="1">
    <source>
        <dbReference type="EMBL" id="OBU70460.1"/>
    </source>
</evidence>
<dbReference type="Gene3D" id="1.10.530.10">
    <property type="match status" value="1"/>
</dbReference>
<comment type="caution">
    <text evidence="1">The sequence shown here is derived from an EMBL/GenBank/DDBJ whole genome shotgun (WGS) entry which is preliminary data.</text>
</comment>
<evidence type="ECO:0000313" key="2">
    <source>
        <dbReference type="Proteomes" id="UP000092256"/>
    </source>
</evidence>